<evidence type="ECO:0000313" key="1">
    <source>
        <dbReference type="EMBL" id="MPN41967.1"/>
    </source>
</evidence>
<gene>
    <name evidence="1" type="ORF">SDC9_189522</name>
</gene>
<proteinExistence type="predicted"/>
<name>A0A645HSP2_9ZZZZ</name>
<dbReference type="EMBL" id="VSSQ01099350">
    <property type="protein sequence ID" value="MPN41967.1"/>
    <property type="molecule type" value="Genomic_DNA"/>
</dbReference>
<organism evidence="1">
    <name type="scientific">bioreactor metagenome</name>
    <dbReference type="NCBI Taxonomy" id="1076179"/>
    <lineage>
        <taxon>unclassified sequences</taxon>
        <taxon>metagenomes</taxon>
        <taxon>ecological metagenomes</taxon>
    </lineage>
</organism>
<accession>A0A645HSP2</accession>
<sequence length="144" mass="16176">MECNERFAKLFGDTLTTAYEARPGLRDADLTRILPFPHLFRSVLDSGHEIIRKSLKINTRIFSVTVFNVEPRAVVGALLLDVTETEQRRQQLIEKSRTVIQNTTKTVQEIAFMLGKNSAQSELILTSAIDMFAAENPDEPEAAP</sequence>
<protein>
    <submittedName>
        <fullName evidence="1">Uncharacterized protein</fullName>
    </submittedName>
</protein>
<comment type="caution">
    <text evidence="1">The sequence shown here is derived from an EMBL/GenBank/DDBJ whole genome shotgun (WGS) entry which is preliminary data.</text>
</comment>
<dbReference type="AlphaFoldDB" id="A0A645HSP2"/>
<reference evidence="1" key="1">
    <citation type="submission" date="2019-08" db="EMBL/GenBank/DDBJ databases">
        <authorList>
            <person name="Kucharzyk K."/>
            <person name="Murdoch R.W."/>
            <person name="Higgins S."/>
            <person name="Loffler F."/>
        </authorList>
    </citation>
    <scope>NUCLEOTIDE SEQUENCE</scope>
</reference>